<dbReference type="PROSITE" id="PS51471">
    <property type="entry name" value="FE2OG_OXY"/>
    <property type="match status" value="1"/>
</dbReference>
<proteinExistence type="inferred from homology"/>
<keyword evidence="2" id="KW-0479">Metal-binding</keyword>
<protein>
    <recommendedName>
        <fullName evidence="3">Fe2OG dioxygenase domain-containing protein</fullName>
    </recommendedName>
</protein>
<gene>
    <name evidence="4" type="ORF">N7494_008565</name>
</gene>
<comment type="similarity">
    <text evidence="1 2">Belongs to the iron/ascorbate-dependent oxidoreductase family.</text>
</comment>
<dbReference type="InterPro" id="IPR005123">
    <property type="entry name" value="Oxoglu/Fe-dep_dioxygenase_dom"/>
</dbReference>
<dbReference type="Pfam" id="PF03171">
    <property type="entry name" value="2OG-FeII_Oxy"/>
    <property type="match status" value="1"/>
</dbReference>
<dbReference type="PANTHER" id="PTHR47990">
    <property type="entry name" value="2-OXOGLUTARATE (2OG) AND FE(II)-DEPENDENT OXYGENASE SUPERFAMILY PROTEIN-RELATED"/>
    <property type="match status" value="1"/>
</dbReference>
<dbReference type="InterPro" id="IPR026992">
    <property type="entry name" value="DIOX_N"/>
</dbReference>
<dbReference type="GO" id="GO:0044283">
    <property type="term" value="P:small molecule biosynthetic process"/>
    <property type="evidence" value="ECO:0007669"/>
    <property type="project" value="UniProtKB-ARBA"/>
</dbReference>
<dbReference type="Proteomes" id="UP001220324">
    <property type="component" value="Unassembled WGS sequence"/>
</dbReference>
<organism evidence="4 5">
    <name type="scientific">Penicillium frequentans</name>
    <dbReference type="NCBI Taxonomy" id="3151616"/>
    <lineage>
        <taxon>Eukaryota</taxon>
        <taxon>Fungi</taxon>
        <taxon>Dikarya</taxon>
        <taxon>Ascomycota</taxon>
        <taxon>Pezizomycotina</taxon>
        <taxon>Eurotiomycetes</taxon>
        <taxon>Eurotiomycetidae</taxon>
        <taxon>Eurotiales</taxon>
        <taxon>Aspergillaceae</taxon>
        <taxon>Penicillium</taxon>
    </lineage>
</organism>
<dbReference type="SUPFAM" id="SSF51197">
    <property type="entry name" value="Clavaminate synthase-like"/>
    <property type="match status" value="1"/>
</dbReference>
<name>A0AAD6CN94_9EURO</name>
<accession>A0AAD6CN94</accession>
<sequence length="368" mass="41074">MPTSKYFDQCPPFPSGVHTVPLPKVSFEELQNGSEKESQLLFQACQEWGFFLLNLQPSSKGNELLKHAEQMFDLTNETYNLEQSVLDSYAYKPPHDLTGYKRKGQLKTDDGKMDCIELYSINQDDMLGNRSARKNADTIEAKRADVRQFIENSHSIIGMPPRTVQGVRWILMLADVIFSHLDKQLGLQPGTLSELSPLNEISETSVRLLRSQSQLSPQYDSISLGGHTDIGTITLLFNVVGGLQILPADRENELENWLYVKPEPGNVLVNIGDTLVEWTGGLLRSSLHRVITAPGEQALVARQSVAYLVRPRNNASMQRLKSGTIPPVEQGEEDETRSVIEWAAWRAKQVMLGQLKSQTRGGRSAVAA</sequence>
<dbReference type="AlphaFoldDB" id="A0AAD6CN94"/>
<dbReference type="InterPro" id="IPR050231">
    <property type="entry name" value="Iron_ascorbate_oxido_reductase"/>
</dbReference>
<reference evidence="4 5" key="1">
    <citation type="journal article" date="2023" name="IMA Fungus">
        <title>Comparative genomic study of the Penicillium genus elucidates a diverse pangenome and 15 lateral gene transfer events.</title>
        <authorList>
            <person name="Petersen C."/>
            <person name="Sorensen T."/>
            <person name="Nielsen M.R."/>
            <person name="Sondergaard T.E."/>
            <person name="Sorensen J.L."/>
            <person name="Fitzpatrick D.A."/>
            <person name="Frisvad J.C."/>
            <person name="Nielsen K.L."/>
        </authorList>
    </citation>
    <scope>NUCLEOTIDE SEQUENCE [LARGE SCALE GENOMIC DNA]</scope>
    <source>
        <strain evidence="4 5">IBT 35679</strain>
    </source>
</reference>
<keyword evidence="2" id="KW-0560">Oxidoreductase</keyword>
<evidence type="ECO:0000256" key="1">
    <source>
        <dbReference type="ARBA" id="ARBA00008056"/>
    </source>
</evidence>
<dbReference type="EMBL" id="JAQIZZ010000007">
    <property type="protein sequence ID" value="KAJ5532013.1"/>
    <property type="molecule type" value="Genomic_DNA"/>
</dbReference>
<evidence type="ECO:0000313" key="4">
    <source>
        <dbReference type="EMBL" id="KAJ5532013.1"/>
    </source>
</evidence>
<dbReference type="Gene3D" id="2.60.120.330">
    <property type="entry name" value="B-lactam Antibiotic, Isopenicillin N Synthase, Chain"/>
    <property type="match status" value="1"/>
</dbReference>
<feature type="domain" description="Fe2OG dioxygenase" evidence="3">
    <location>
        <begin position="202"/>
        <end position="311"/>
    </location>
</feature>
<dbReference type="GO" id="GO:0046872">
    <property type="term" value="F:metal ion binding"/>
    <property type="evidence" value="ECO:0007669"/>
    <property type="project" value="UniProtKB-KW"/>
</dbReference>
<dbReference type="Pfam" id="PF14226">
    <property type="entry name" value="DIOX_N"/>
    <property type="match status" value="1"/>
</dbReference>
<dbReference type="InterPro" id="IPR027443">
    <property type="entry name" value="IPNS-like_sf"/>
</dbReference>
<evidence type="ECO:0000313" key="5">
    <source>
        <dbReference type="Proteomes" id="UP001220324"/>
    </source>
</evidence>
<comment type="caution">
    <text evidence="4">The sequence shown here is derived from an EMBL/GenBank/DDBJ whole genome shotgun (WGS) entry which is preliminary data.</text>
</comment>
<keyword evidence="2" id="KW-0408">Iron</keyword>
<keyword evidence="5" id="KW-1185">Reference proteome</keyword>
<evidence type="ECO:0000259" key="3">
    <source>
        <dbReference type="PROSITE" id="PS51471"/>
    </source>
</evidence>
<evidence type="ECO:0000256" key="2">
    <source>
        <dbReference type="RuleBase" id="RU003682"/>
    </source>
</evidence>
<dbReference type="GO" id="GO:0016491">
    <property type="term" value="F:oxidoreductase activity"/>
    <property type="evidence" value="ECO:0007669"/>
    <property type="project" value="UniProtKB-KW"/>
</dbReference>
<dbReference type="InterPro" id="IPR044861">
    <property type="entry name" value="IPNS-like_FE2OG_OXY"/>
</dbReference>